<name>A0A0C2IWH6_THEKT</name>
<keyword evidence="2" id="KW-1185">Reference proteome</keyword>
<dbReference type="AlphaFoldDB" id="A0A0C2IWH6"/>
<gene>
    <name evidence="1" type="ORF">RF11_07286</name>
</gene>
<proteinExistence type="predicted"/>
<reference evidence="1 2" key="1">
    <citation type="journal article" date="2014" name="Genome Biol. Evol.">
        <title>The genome of the myxosporean Thelohanellus kitauei shows adaptations to nutrient acquisition within its fish host.</title>
        <authorList>
            <person name="Yang Y."/>
            <person name="Xiong J."/>
            <person name="Zhou Z."/>
            <person name="Huo F."/>
            <person name="Miao W."/>
            <person name="Ran C."/>
            <person name="Liu Y."/>
            <person name="Zhang J."/>
            <person name="Feng J."/>
            <person name="Wang M."/>
            <person name="Wang M."/>
            <person name="Wang L."/>
            <person name="Yao B."/>
        </authorList>
    </citation>
    <scope>NUCLEOTIDE SEQUENCE [LARGE SCALE GENOMIC DNA]</scope>
    <source>
        <strain evidence="1">Wuqing</strain>
    </source>
</reference>
<dbReference type="Proteomes" id="UP000031668">
    <property type="component" value="Unassembled WGS sequence"/>
</dbReference>
<dbReference type="OrthoDB" id="1906921at2759"/>
<comment type="caution">
    <text evidence="1">The sequence shown here is derived from an EMBL/GenBank/DDBJ whole genome shotgun (WGS) entry which is preliminary data.</text>
</comment>
<accession>A0A0C2IWH6</accession>
<dbReference type="InterPro" id="IPR019141">
    <property type="entry name" value="DUF2045"/>
</dbReference>
<dbReference type="PANTHER" id="PTHR21477:SF13">
    <property type="entry name" value="KIAA0930"/>
    <property type="match status" value="1"/>
</dbReference>
<evidence type="ECO:0000313" key="1">
    <source>
        <dbReference type="EMBL" id="KII69689.1"/>
    </source>
</evidence>
<organism evidence="1 2">
    <name type="scientific">Thelohanellus kitauei</name>
    <name type="common">Myxosporean</name>
    <dbReference type="NCBI Taxonomy" id="669202"/>
    <lineage>
        <taxon>Eukaryota</taxon>
        <taxon>Metazoa</taxon>
        <taxon>Cnidaria</taxon>
        <taxon>Myxozoa</taxon>
        <taxon>Myxosporea</taxon>
        <taxon>Bivalvulida</taxon>
        <taxon>Platysporina</taxon>
        <taxon>Myxobolidae</taxon>
        <taxon>Thelohanellus</taxon>
    </lineage>
</organism>
<dbReference type="Pfam" id="PF09741">
    <property type="entry name" value="DUF2045"/>
    <property type="match status" value="1"/>
</dbReference>
<dbReference type="PANTHER" id="PTHR21477">
    <property type="entry name" value="ZGC:172139"/>
    <property type="match status" value="1"/>
</dbReference>
<evidence type="ECO:0000313" key="2">
    <source>
        <dbReference type="Proteomes" id="UP000031668"/>
    </source>
</evidence>
<dbReference type="EMBL" id="JWZT01002320">
    <property type="protein sequence ID" value="KII69689.1"/>
    <property type="molecule type" value="Genomic_DNA"/>
</dbReference>
<protein>
    <submittedName>
        <fullName evidence="1">Uncharacterized protein</fullName>
    </submittedName>
</protein>
<sequence length="297" mass="34952">MFSIKDFQQFYLAKKSESQQDEPDSGACSVVPKYDWTSLFIKFYISFQDKKRHDEDDMIYFVTASMPKMVNTFRYNSPKIPSFNDTNIDWEETTCLNILFHEFKFLLFAFIKKANGDLIKSKIIDVYPSIISHNVENKKEILDTFPYIGFHLYTFEEEFESFIVSESSKFAFEMISSHVDSHLEDSSIICSQIDYDNLKIAYDSNKVSFLDIIPFKAKKNKLLNIDFYIPNDSDGKVKLRLKELESPEGQNKVEKPDLKLMMTSIYFSWELVFNRIFKNHEPPNLKLFSKPKTETQE</sequence>